<keyword evidence="3" id="KW-1185">Reference proteome</keyword>
<accession>A0ABP8S109</accession>
<feature type="compositionally biased region" description="Basic residues" evidence="1">
    <location>
        <begin position="1"/>
        <end position="10"/>
    </location>
</feature>
<dbReference type="Proteomes" id="UP001501598">
    <property type="component" value="Unassembled WGS sequence"/>
</dbReference>
<proteinExistence type="predicted"/>
<name>A0ABP8S109_9PSEU</name>
<evidence type="ECO:0000256" key="1">
    <source>
        <dbReference type="SAM" id="MobiDB-lite"/>
    </source>
</evidence>
<sequence>MRVMAGRRRTNNAGAELPTTLRKARPTTRRARLMTRFAAATSDVERLTAASDYLRGAAARRHPEPDQAEEILQTVTRQMIDAGDALLTLQARERLHPTTRSRR</sequence>
<evidence type="ECO:0000313" key="3">
    <source>
        <dbReference type="Proteomes" id="UP001501598"/>
    </source>
</evidence>
<feature type="region of interest" description="Disordered" evidence="1">
    <location>
        <begin position="1"/>
        <end position="28"/>
    </location>
</feature>
<protein>
    <submittedName>
        <fullName evidence="2">Uncharacterized protein</fullName>
    </submittedName>
</protein>
<dbReference type="EMBL" id="BAABGT010000086">
    <property type="protein sequence ID" value="GAA4554764.1"/>
    <property type="molecule type" value="Genomic_DNA"/>
</dbReference>
<organism evidence="2 3">
    <name type="scientific">Pseudonocardia xishanensis</name>
    <dbReference type="NCBI Taxonomy" id="630995"/>
    <lineage>
        <taxon>Bacteria</taxon>
        <taxon>Bacillati</taxon>
        <taxon>Actinomycetota</taxon>
        <taxon>Actinomycetes</taxon>
        <taxon>Pseudonocardiales</taxon>
        <taxon>Pseudonocardiaceae</taxon>
        <taxon>Pseudonocardia</taxon>
    </lineage>
</organism>
<gene>
    <name evidence="2" type="ORF">GCM10023175_53450</name>
</gene>
<evidence type="ECO:0000313" key="2">
    <source>
        <dbReference type="EMBL" id="GAA4554764.1"/>
    </source>
</evidence>
<reference evidence="3" key="1">
    <citation type="journal article" date="2019" name="Int. J. Syst. Evol. Microbiol.">
        <title>The Global Catalogue of Microorganisms (GCM) 10K type strain sequencing project: providing services to taxonomists for standard genome sequencing and annotation.</title>
        <authorList>
            <consortium name="The Broad Institute Genomics Platform"/>
            <consortium name="The Broad Institute Genome Sequencing Center for Infectious Disease"/>
            <person name="Wu L."/>
            <person name="Ma J."/>
        </authorList>
    </citation>
    <scope>NUCLEOTIDE SEQUENCE [LARGE SCALE GENOMIC DNA]</scope>
    <source>
        <strain evidence="3">JCM 17906</strain>
    </source>
</reference>
<comment type="caution">
    <text evidence="2">The sequence shown here is derived from an EMBL/GenBank/DDBJ whole genome shotgun (WGS) entry which is preliminary data.</text>
</comment>